<organism evidence="1 2">
    <name type="scientific">Lasiodiplodia mahajangana</name>
    <dbReference type="NCBI Taxonomy" id="1108764"/>
    <lineage>
        <taxon>Eukaryota</taxon>
        <taxon>Fungi</taxon>
        <taxon>Dikarya</taxon>
        <taxon>Ascomycota</taxon>
        <taxon>Pezizomycotina</taxon>
        <taxon>Dothideomycetes</taxon>
        <taxon>Dothideomycetes incertae sedis</taxon>
        <taxon>Botryosphaeriales</taxon>
        <taxon>Botryosphaeriaceae</taxon>
        <taxon>Lasiodiplodia</taxon>
    </lineage>
</organism>
<gene>
    <name evidence="1" type="ORF">O1611_g1854</name>
</gene>
<reference evidence="1" key="1">
    <citation type="submission" date="2022-12" db="EMBL/GenBank/DDBJ databases">
        <title>Genome Sequence of Lasiodiplodia mahajangana.</title>
        <authorList>
            <person name="Buettner E."/>
        </authorList>
    </citation>
    <scope>NUCLEOTIDE SEQUENCE</scope>
    <source>
        <strain evidence="1">VT137</strain>
    </source>
</reference>
<protein>
    <submittedName>
        <fullName evidence="1">Uncharacterized protein</fullName>
    </submittedName>
</protein>
<dbReference type="EMBL" id="JAPUUL010000231">
    <property type="protein sequence ID" value="KAJ8131770.1"/>
    <property type="molecule type" value="Genomic_DNA"/>
</dbReference>
<comment type="caution">
    <text evidence="1">The sequence shown here is derived from an EMBL/GenBank/DDBJ whole genome shotgun (WGS) entry which is preliminary data.</text>
</comment>
<evidence type="ECO:0000313" key="2">
    <source>
        <dbReference type="Proteomes" id="UP001153332"/>
    </source>
</evidence>
<accession>A0ACC2JWJ9</accession>
<name>A0ACC2JWJ9_9PEZI</name>
<dbReference type="Proteomes" id="UP001153332">
    <property type="component" value="Unassembled WGS sequence"/>
</dbReference>
<proteinExistence type="predicted"/>
<sequence>MSASFMKYLHRRRQIRSLDPESTEIFRNHPEPASPGYQQSAPQNGQAQLEHIRIVSLTENETKCRAFFIAKADEMEPISTVYYESLEECFNRDILRRKVRRSPGSQPILTPTRYIPSNAQFIDLTVTGRETLLGTNEPPVVHRFFVVPRQPTDNPYYHLILGRDYLDARNNGAQLGAVDAQTFLGHAILSPNSMSIVTPNYSLEALANDMPGPSTGRPGLPYVSNSTYANPVYSDAVDLEDWDPNVPFYQG</sequence>
<evidence type="ECO:0000313" key="1">
    <source>
        <dbReference type="EMBL" id="KAJ8131770.1"/>
    </source>
</evidence>
<keyword evidence="2" id="KW-1185">Reference proteome</keyword>